<dbReference type="SUPFAM" id="SSF52833">
    <property type="entry name" value="Thioredoxin-like"/>
    <property type="match status" value="1"/>
</dbReference>
<evidence type="ECO:0000313" key="4">
    <source>
        <dbReference type="Proteomes" id="UP000054771"/>
    </source>
</evidence>
<protein>
    <recommendedName>
        <fullName evidence="5">GST N-terminal domain-containing protein</fullName>
    </recommendedName>
</protein>
<dbReference type="PROSITE" id="PS50405">
    <property type="entry name" value="GST_CTER"/>
    <property type="match status" value="1"/>
</dbReference>
<dbReference type="GO" id="GO:0006749">
    <property type="term" value="P:glutathione metabolic process"/>
    <property type="evidence" value="ECO:0007669"/>
    <property type="project" value="TreeGrafter"/>
</dbReference>
<accession>A0A0U5FM12</accession>
<dbReference type="EMBL" id="CDMC01000001">
    <property type="protein sequence ID" value="CEL00432.1"/>
    <property type="molecule type" value="Genomic_DNA"/>
</dbReference>
<dbReference type="Proteomes" id="UP000054771">
    <property type="component" value="Unassembled WGS sequence"/>
</dbReference>
<feature type="domain" description="GST N-terminal" evidence="1">
    <location>
        <begin position="11"/>
        <end position="97"/>
    </location>
</feature>
<dbReference type="OrthoDB" id="412788at2759"/>
<dbReference type="OMA" id="AEKFTIY"/>
<dbReference type="PANTHER" id="PTHR42673:SF4">
    <property type="entry name" value="MALEYLACETOACETATE ISOMERASE"/>
    <property type="match status" value="1"/>
</dbReference>
<dbReference type="InterPro" id="IPR036282">
    <property type="entry name" value="Glutathione-S-Trfase_C_sf"/>
</dbReference>
<dbReference type="Pfam" id="PF02798">
    <property type="entry name" value="GST_N"/>
    <property type="match status" value="1"/>
</dbReference>
<evidence type="ECO:0000313" key="3">
    <source>
        <dbReference type="EMBL" id="CEL00432.1"/>
    </source>
</evidence>
<dbReference type="GO" id="GO:0006559">
    <property type="term" value="P:L-phenylalanine catabolic process"/>
    <property type="evidence" value="ECO:0007669"/>
    <property type="project" value="TreeGrafter"/>
</dbReference>
<keyword evidence="4" id="KW-1185">Reference proteome</keyword>
<gene>
    <name evidence="3" type="ORF">ASPCAL00034</name>
</gene>
<dbReference type="PROSITE" id="PS50404">
    <property type="entry name" value="GST_NTER"/>
    <property type="match status" value="1"/>
</dbReference>
<proteinExistence type="predicted"/>
<organism evidence="3 4">
    <name type="scientific">Aspergillus calidoustus</name>
    <dbReference type="NCBI Taxonomy" id="454130"/>
    <lineage>
        <taxon>Eukaryota</taxon>
        <taxon>Fungi</taxon>
        <taxon>Dikarya</taxon>
        <taxon>Ascomycota</taxon>
        <taxon>Pezizomycotina</taxon>
        <taxon>Eurotiomycetes</taxon>
        <taxon>Eurotiomycetidae</taxon>
        <taxon>Eurotiales</taxon>
        <taxon>Aspergillaceae</taxon>
        <taxon>Aspergillus</taxon>
        <taxon>Aspergillus subgen. Nidulantes</taxon>
    </lineage>
</organism>
<dbReference type="Gene3D" id="3.40.30.10">
    <property type="entry name" value="Glutaredoxin"/>
    <property type="match status" value="1"/>
</dbReference>
<feature type="domain" description="GST C-terminal" evidence="2">
    <location>
        <begin position="150"/>
        <end position="293"/>
    </location>
</feature>
<dbReference type="InterPro" id="IPR010987">
    <property type="entry name" value="Glutathione-S-Trfase_C-like"/>
</dbReference>
<evidence type="ECO:0000259" key="2">
    <source>
        <dbReference type="PROSITE" id="PS50405"/>
    </source>
</evidence>
<dbReference type="InterPro" id="IPR004045">
    <property type="entry name" value="Glutathione_S-Trfase_N"/>
</dbReference>
<dbReference type="GO" id="GO:0016034">
    <property type="term" value="F:maleylacetoacetate isomerase activity"/>
    <property type="evidence" value="ECO:0007669"/>
    <property type="project" value="TreeGrafter"/>
</dbReference>
<dbReference type="STRING" id="454130.A0A0U5FM12"/>
<dbReference type="InterPro" id="IPR036249">
    <property type="entry name" value="Thioredoxin-like_sf"/>
</dbReference>
<sequence length="293" mass="33198">MSVTAHQAKSDKLTLYAFTGSQWAYVPLMGLRENGYGPDEYEIVEIDLVTAQNFKPDYLQINPNGTVPSLIAPSLAKPLVDSVEILEYLDRSRPDTTSLTPGDSSGRERVRELIELVHSAQVDTNIILLQGRSQDELEEKKKCPWMTFLSNRQAVLEKYRAEDFSHPLYERKAAENGALLRLYTTGPSQEHNEFFERTQSQYRDFAAGLDHLDSLLVLPYAAGSSVTVADLHIVPWLAHAMWGAGGHEVDDFESLEMLIQHSVPGFRIGERIKEWWANMSKRESFKQCYPALH</sequence>
<dbReference type="PANTHER" id="PTHR42673">
    <property type="entry name" value="MALEYLACETOACETATE ISOMERASE"/>
    <property type="match status" value="1"/>
</dbReference>
<reference evidence="4" key="1">
    <citation type="journal article" date="2016" name="Genome Announc.">
        <title>Draft genome sequences of fungus Aspergillus calidoustus.</title>
        <authorList>
            <person name="Horn F."/>
            <person name="Linde J."/>
            <person name="Mattern D.J."/>
            <person name="Walther G."/>
            <person name="Guthke R."/>
            <person name="Scherlach K."/>
            <person name="Martin K."/>
            <person name="Brakhage A.A."/>
            <person name="Petzke L."/>
            <person name="Valiante V."/>
        </authorList>
    </citation>
    <scope>NUCLEOTIDE SEQUENCE [LARGE SCALE GENOMIC DNA]</scope>
    <source>
        <strain evidence="4">SF006504</strain>
    </source>
</reference>
<name>A0A0U5FM12_ASPCI</name>
<dbReference type="CDD" id="cd00570">
    <property type="entry name" value="GST_N_family"/>
    <property type="match status" value="1"/>
</dbReference>
<evidence type="ECO:0000259" key="1">
    <source>
        <dbReference type="PROSITE" id="PS50404"/>
    </source>
</evidence>
<evidence type="ECO:0008006" key="5">
    <source>
        <dbReference type="Google" id="ProtNLM"/>
    </source>
</evidence>
<dbReference type="Gene3D" id="1.20.1050.10">
    <property type="match status" value="1"/>
</dbReference>
<dbReference type="SUPFAM" id="SSF47616">
    <property type="entry name" value="GST C-terminal domain-like"/>
    <property type="match status" value="1"/>
</dbReference>
<dbReference type="AlphaFoldDB" id="A0A0U5FM12"/>
<dbReference type="GO" id="GO:0004364">
    <property type="term" value="F:glutathione transferase activity"/>
    <property type="evidence" value="ECO:0007669"/>
    <property type="project" value="TreeGrafter"/>
</dbReference>